<name>U2L423_9BACT</name>
<dbReference type="Proteomes" id="UP000016600">
    <property type="component" value="Unassembled WGS sequence"/>
</dbReference>
<evidence type="ECO:0000313" key="1">
    <source>
        <dbReference type="EMBL" id="ERJ99075.1"/>
    </source>
</evidence>
<dbReference type="EMBL" id="AWET01000044">
    <property type="protein sequence ID" value="ERJ99075.1"/>
    <property type="molecule type" value="Genomic_DNA"/>
</dbReference>
<keyword evidence="2" id="KW-1185">Reference proteome</keyword>
<dbReference type="AlphaFoldDB" id="U2L423"/>
<gene>
    <name evidence="1" type="ORF">HMPREF1218_1155</name>
</gene>
<evidence type="ECO:0000313" key="2">
    <source>
        <dbReference type="Proteomes" id="UP000016600"/>
    </source>
</evidence>
<dbReference type="PATRIC" id="fig|1081904.3.peg.1933"/>
<reference evidence="1 2" key="1">
    <citation type="submission" date="2013-08" db="EMBL/GenBank/DDBJ databases">
        <authorList>
            <person name="Durkin A.S."/>
            <person name="Haft D.R."/>
            <person name="McCorrison J."/>
            <person name="Torralba M."/>
            <person name="Gillis M."/>
            <person name="Haft D.H."/>
            <person name="Methe B."/>
            <person name="Sutton G."/>
            <person name="Nelson K.E."/>
        </authorList>
    </citation>
    <scope>NUCLEOTIDE SEQUENCE [LARGE SCALE GENOMIC DNA]</scope>
    <source>
        <strain evidence="1 2">F0068</strain>
    </source>
</reference>
<sequence>MWQFAEKTYINNDLKNDDNETEIYLMVLCLASDGHVDGV</sequence>
<proteinExistence type="predicted"/>
<organism evidence="1 2">
    <name type="scientific">Hoylesella pleuritidis F0068</name>
    <dbReference type="NCBI Taxonomy" id="1081904"/>
    <lineage>
        <taxon>Bacteria</taxon>
        <taxon>Pseudomonadati</taxon>
        <taxon>Bacteroidota</taxon>
        <taxon>Bacteroidia</taxon>
        <taxon>Bacteroidales</taxon>
        <taxon>Prevotellaceae</taxon>
        <taxon>Hoylesella</taxon>
    </lineage>
</organism>
<comment type="caution">
    <text evidence="1">The sequence shown here is derived from an EMBL/GenBank/DDBJ whole genome shotgun (WGS) entry which is preliminary data.</text>
</comment>
<accession>U2L423</accession>
<protein>
    <submittedName>
        <fullName evidence="1">Uncharacterized protein</fullName>
    </submittedName>
</protein>